<feature type="transmembrane region" description="Helical" evidence="1">
    <location>
        <begin position="12"/>
        <end position="32"/>
    </location>
</feature>
<sequence>MDQSAEKKYNKWIVVLSVAIPLVVALLFGVNLRKLGYDVQPLSFLPPIYATINGITAILLIAAVWAIKNGKRALHERLIKIAIACSVAFLGMYVAYHMTSDSTVFGDADHNGVLDAEEALVVGKARLLYLVILLTHIALSVVIIPFVLITYVRAISNNFERHKKIAKITFPMWLYVAITGVIVYMMISPYYAH</sequence>
<feature type="transmembrane region" description="Helical" evidence="1">
    <location>
        <begin position="44"/>
        <end position="66"/>
    </location>
</feature>
<name>A0A0A2MNH1_9FLAO</name>
<dbReference type="OrthoDB" id="9811380at2"/>
<evidence type="ECO:0000313" key="3">
    <source>
        <dbReference type="Proteomes" id="UP000030121"/>
    </source>
</evidence>
<evidence type="ECO:0000313" key="2">
    <source>
        <dbReference type="EMBL" id="KGO89840.1"/>
    </source>
</evidence>
<protein>
    <recommendedName>
        <fullName evidence="4">YozB</fullName>
    </recommendedName>
</protein>
<dbReference type="PANTHER" id="PTHR37692">
    <property type="entry name" value="HYPOTHETICAL MEMBRANE SPANNING PROTEIN"/>
    <property type="match status" value="1"/>
</dbReference>
<feature type="transmembrane region" description="Helical" evidence="1">
    <location>
        <begin position="78"/>
        <end position="96"/>
    </location>
</feature>
<gene>
    <name evidence="2" type="ORF">Q764_06540</name>
</gene>
<proteinExistence type="predicted"/>
<evidence type="ECO:0000256" key="1">
    <source>
        <dbReference type="SAM" id="Phobius"/>
    </source>
</evidence>
<dbReference type="RefSeq" id="WP_026980217.1">
    <property type="nucleotide sequence ID" value="NZ_AUCZ01000008.1"/>
</dbReference>
<accession>A0A0A2MNH1</accession>
<feature type="transmembrane region" description="Helical" evidence="1">
    <location>
        <begin position="173"/>
        <end position="192"/>
    </location>
</feature>
<keyword evidence="1" id="KW-0472">Membrane</keyword>
<keyword evidence="1" id="KW-1133">Transmembrane helix</keyword>
<dbReference type="eggNOG" id="COG2322">
    <property type="taxonomic scope" value="Bacteria"/>
</dbReference>
<dbReference type="AlphaFoldDB" id="A0A0A2MNH1"/>
<dbReference type="Pfam" id="PF04238">
    <property type="entry name" value="DUF420"/>
    <property type="match status" value="1"/>
</dbReference>
<organism evidence="2 3">
    <name type="scientific">Flavobacterium suncheonense GH29-5 = DSM 17707</name>
    <dbReference type="NCBI Taxonomy" id="1121899"/>
    <lineage>
        <taxon>Bacteria</taxon>
        <taxon>Pseudomonadati</taxon>
        <taxon>Bacteroidota</taxon>
        <taxon>Flavobacteriia</taxon>
        <taxon>Flavobacteriales</taxon>
        <taxon>Flavobacteriaceae</taxon>
        <taxon>Flavobacterium</taxon>
    </lineage>
</organism>
<reference evidence="2 3" key="1">
    <citation type="submission" date="2013-09" db="EMBL/GenBank/DDBJ databases">
        <authorList>
            <person name="Zeng Z."/>
            <person name="Chen C."/>
        </authorList>
    </citation>
    <scope>NUCLEOTIDE SEQUENCE [LARGE SCALE GENOMIC DNA]</scope>
    <source>
        <strain evidence="2 3">GH29-5</strain>
    </source>
</reference>
<dbReference type="EMBL" id="JRLW01000005">
    <property type="protein sequence ID" value="KGO89840.1"/>
    <property type="molecule type" value="Genomic_DNA"/>
</dbReference>
<keyword evidence="1" id="KW-0812">Transmembrane</keyword>
<dbReference type="PANTHER" id="PTHR37692:SF1">
    <property type="entry name" value="DUF420 DOMAIN-CONTAINING PROTEIN"/>
    <property type="match status" value="1"/>
</dbReference>
<dbReference type="STRING" id="1121899.GCA_000430025_01768"/>
<dbReference type="InterPro" id="IPR007352">
    <property type="entry name" value="DUF420"/>
</dbReference>
<keyword evidence="3" id="KW-1185">Reference proteome</keyword>
<dbReference type="Proteomes" id="UP000030121">
    <property type="component" value="Unassembled WGS sequence"/>
</dbReference>
<evidence type="ECO:0008006" key="4">
    <source>
        <dbReference type="Google" id="ProtNLM"/>
    </source>
</evidence>
<feature type="transmembrane region" description="Helical" evidence="1">
    <location>
        <begin position="127"/>
        <end position="152"/>
    </location>
</feature>
<comment type="caution">
    <text evidence="2">The sequence shown here is derived from an EMBL/GenBank/DDBJ whole genome shotgun (WGS) entry which is preliminary data.</text>
</comment>